<dbReference type="InterPro" id="IPR035976">
    <property type="entry name" value="Sushi/SCR/CCP_sf"/>
</dbReference>
<evidence type="ECO:0000313" key="4">
    <source>
        <dbReference type="EMBL" id="KAG5838287.1"/>
    </source>
</evidence>
<dbReference type="AlphaFoldDB" id="A0A9D3RSS3"/>
<evidence type="ECO:0000256" key="1">
    <source>
        <dbReference type="ARBA" id="ARBA00023157"/>
    </source>
</evidence>
<feature type="signal peptide" evidence="2">
    <location>
        <begin position="1"/>
        <end position="25"/>
    </location>
</feature>
<protein>
    <recommendedName>
        <fullName evidence="3">Sushi domain-containing protein</fullName>
    </recommendedName>
</protein>
<evidence type="ECO:0000256" key="2">
    <source>
        <dbReference type="SAM" id="SignalP"/>
    </source>
</evidence>
<evidence type="ECO:0000259" key="3">
    <source>
        <dbReference type="Pfam" id="PF00084"/>
    </source>
</evidence>
<name>A0A9D3RSS3_ANGAN</name>
<dbReference type="Pfam" id="PF00084">
    <property type="entry name" value="Sushi"/>
    <property type="match status" value="1"/>
</dbReference>
<dbReference type="CDD" id="cd00033">
    <property type="entry name" value="CCP"/>
    <property type="match status" value="1"/>
</dbReference>
<keyword evidence="2" id="KW-0732">Signal</keyword>
<keyword evidence="1" id="KW-1015">Disulfide bond</keyword>
<dbReference type="EMBL" id="JAFIRN010000012">
    <property type="protein sequence ID" value="KAG5838287.1"/>
    <property type="molecule type" value="Genomic_DNA"/>
</dbReference>
<dbReference type="Proteomes" id="UP001044222">
    <property type="component" value="Chromosome 12"/>
</dbReference>
<reference evidence="4" key="1">
    <citation type="submission" date="2021-01" db="EMBL/GenBank/DDBJ databases">
        <title>A chromosome-scale assembly of European eel, Anguilla anguilla.</title>
        <authorList>
            <person name="Henkel C."/>
            <person name="Jong-Raadsen S.A."/>
            <person name="Dufour S."/>
            <person name="Weltzien F.-A."/>
            <person name="Palstra A.P."/>
            <person name="Pelster B."/>
            <person name="Spaink H.P."/>
            <person name="Van Den Thillart G.E."/>
            <person name="Jansen H."/>
            <person name="Zahm M."/>
            <person name="Klopp C."/>
            <person name="Cedric C."/>
            <person name="Louis A."/>
            <person name="Berthelot C."/>
            <person name="Parey E."/>
            <person name="Roest Crollius H."/>
            <person name="Montfort J."/>
            <person name="Robinson-Rechavi M."/>
            <person name="Bucao C."/>
            <person name="Bouchez O."/>
            <person name="Gislard M."/>
            <person name="Lluch J."/>
            <person name="Milhes M."/>
            <person name="Lampietro C."/>
            <person name="Lopez Roques C."/>
            <person name="Donnadieu C."/>
            <person name="Braasch I."/>
            <person name="Desvignes T."/>
            <person name="Postlethwait J."/>
            <person name="Bobe J."/>
            <person name="Guiguen Y."/>
            <person name="Dirks R."/>
        </authorList>
    </citation>
    <scope>NUCLEOTIDE SEQUENCE</scope>
    <source>
        <strain evidence="4">Tag_6206</strain>
        <tissue evidence="4">Liver</tissue>
    </source>
</reference>
<keyword evidence="5" id="KW-1185">Reference proteome</keyword>
<dbReference type="SUPFAM" id="SSF57535">
    <property type="entry name" value="Complement control module/SCR domain"/>
    <property type="match status" value="1"/>
</dbReference>
<dbReference type="Gene3D" id="2.10.70.10">
    <property type="entry name" value="Complement Module, domain 1"/>
    <property type="match status" value="1"/>
</dbReference>
<evidence type="ECO:0000313" key="5">
    <source>
        <dbReference type="Proteomes" id="UP001044222"/>
    </source>
</evidence>
<sequence length="89" mass="9550">MFNFEDFSRHLLRLWVLALLGLALAARHSHGKSCSAPPDVLNGQWIGESLLVGATMTLKCNTGYTVGGKYPLCSASLVAGMGKDLCVRL</sequence>
<organism evidence="4 5">
    <name type="scientific">Anguilla anguilla</name>
    <name type="common">European freshwater eel</name>
    <name type="synonym">Muraena anguilla</name>
    <dbReference type="NCBI Taxonomy" id="7936"/>
    <lineage>
        <taxon>Eukaryota</taxon>
        <taxon>Metazoa</taxon>
        <taxon>Chordata</taxon>
        <taxon>Craniata</taxon>
        <taxon>Vertebrata</taxon>
        <taxon>Euteleostomi</taxon>
        <taxon>Actinopterygii</taxon>
        <taxon>Neopterygii</taxon>
        <taxon>Teleostei</taxon>
        <taxon>Anguilliformes</taxon>
        <taxon>Anguillidae</taxon>
        <taxon>Anguilla</taxon>
    </lineage>
</organism>
<accession>A0A9D3RSS3</accession>
<gene>
    <name evidence="4" type="ORF">ANANG_G00222180</name>
</gene>
<feature type="chain" id="PRO_5038581205" description="Sushi domain-containing protein" evidence="2">
    <location>
        <begin position="26"/>
        <end position="89"/>
    </location>
</feature>
<comment type="caution">
    <text evidence="4">The sequence shown here is derived from an EMBL/GenBank/DDBJ whole genome shotgun (WGS) entry which is preliminary data.</text>
</comment>
<proteinExistence type="predicted"/>
<feature type="domain" description="Sushi" evidence="3">
    <location>
        <begin position="34"/>
        <end position="68"/>
    </location>
</feature>
<dbReference type="InterPro" id="IPR000436">
    <property type="entry name" value="Sushi_SCR_CCP_dom"/>
</dbReference>